<sequence length="115" mass="13070">MTKGVPKSLPPWRRKPQVGESPLLSLTVTKLAISGDSHYLCCRDDKDDTACCRQTNAMAKRPGVERRTSRVLFTGIRAPNEKRLVSDFERTRSRSYRHHAKRGVVGQVRYGIFLV</sequence>
<reference evidence="1" key="1">
    <citation type="submission" date="2020-08" db="EMBL/GenBank/DDBJ databases">
        <title>Genome sequencing and assembly of the red palm weevil Rhynchophorus ferrugineus.</title>
        <authorList>
            <person name="Dias G.B."/>
            <person name="Bergman C.M."/>
            <person name="Manee M."/>
        </authorList>
    </citation>
    <scope>NUCLEOTIDE SEQUENCE</scope>
    <source>
        <strain evidence="1">AA-2017</strain>
        <tissue evidence="1">Whole larva</tissue>
    </source>
</reference>
<evidence type="ECO:0000313" key="1">
    <source>
        <dbReference type="EMBL" id="KAF7279564.1"/>
    </source>
</evidence>
<evidence type="ECO:0000313" key="2">
    <source>
        <dbReference type="Proteomes" id="UP000625711"/>
    </source>
</evidence>
<organism evidence="1 2">
    <name type="scientific">Rhynchophorus ferrugineus</name>
    <name type="common">Red palm weevil</name>
    <name type="synonym">Curculio ferrugineus</name>
    <dbReference type="NCBI Taxonomy" id="354439"/>
    <lineage>
        <taxon>Eukaryota</taxon>
        <taxon>Metazoa</taxon>
        <taxon>Ecdysozoa</taxon>
        <taxon>Arthropoda</taxon>
        <taxon>Hexapoda</taxon>
        <taxon>Insecta</taxon>
        <taxon>Pterygota</taxon>
        <taxon>Neoptera</taxon>
        <taxon>Endopterygota</taxon>
        <taxon>Coleoptera</taxon>
        <taxon>Polyphaga</taxon>
        <taxon>Cucujiformia</taxon>
        <taxon>Curculionidae</taxon>
        <taxon>Dryophthorinae</taxon>
        <taxon>Rhynchophorus</taxon>
    </lineage>
</organism>
<comment type="caution">
    <text evidence="1">The sequence shown here is derived from an EMBL/GenBank/DDBJ whole genome shotgun (WGS) entry which is preliminary data.</text>
</comment>
<dbReference type="AlphaFoldDB" id="A0A834IF42"/>
<accession>A0A834IF42</accession>
<gene>
    <name evidence="1" type="ORF">GWI33_007028</name>
</gene>
<keyword evidence="2" id="KW-1185">Reference proteome</keyword>
<dbReference type="EMBL" id="JAACXV010000355">
    <property type="protein sequence ID" value="KAF7279564.1"/>
    <property type="molecule type" value="Genomic_DNA"/>
</dbReference>
<dbReference type="Proteomes" id="UP000625711">
    <property type="component" value="Unassembled WGS sequence"/>
</dbReference>
<proteinExistence type="predicted"/>
<protein>
    <submittedName>
        <fullName evidence="1">Uncharacterized protein</fullName>
    </submittedName>
</protein>
<name>A0A834IF42_RHYFE</name>